<dbReference type="Proteomes" id="UP000001798">
    <property type="component" value="Chromosome 9"/>
</dbReference>
<reference evidence="2 3" key="3">
    <citation type="journal article" date="2017" name="Mol. Plant Pathol.">
        <title>A gapless genome sequence of the fungus Botrytis cinerea.</title>
        <authorList>
            <person name="Van Kan J.A."/>
            <person name="Stassen J.H."/>
            <person name="Mosbach A."/>
            <person name="Van Der Lee T.A."/>
            <person name="Faino L."/>
            <person name="Farmer A.D."/>
            <person name="Papasotiriou D.G."/>
            <person name="Zhou S."/>
            <person name="Seidl M.F."/>
            <person name="Cottam E."/>
            <person name="Edel D."/>
            <person name="Hahn M."/>
            <person name="Schwartz D.C."/>
            <person name="Dietrich R.A."/>
            <person name="Widdison S."/>
            <person name="Scalliet G."/>
        </authorList>
    </citation>
    <scope>NUCLEOTIDE SEQUENCE [LARGE SCALE GENOMIC DNA]</scope>
    <source>
        <strain evidence="2 3">B05.10</strain>
    </source>
</reference>
<dbReference type="OrthoDB" id="10433481at2759"/>
<protein>
    <submittedName>
        <fullName evidence="2">Uncharacterized protein</fullName>
    </submittedName>
</protein>
<dbReference type="KEGG" id="bfu:BCIN_09g03500"/>
<dbReference type="AlphaFoldDB" id="A0A384JSL2"/>
<sequence>MEGHHHVLLLKNNCIHIELSTITIHKVPIMCCYIKTTYRNCQDDTGPHQTAKYFGPCPEVVEKMTLPENIDRVLVNCKKRKFRLCHIKSNKTDVCPVCAGEDSGLNYGGPWEDEIESENELDPQKSTKTGKAVTGGTVAGGNVAGGTVAGGTVP</sequence>
<feature type="compositionally biased region" description="Gly residues" evidence="1">
    <location>
        <begin position="137"/>
        <end position="154"/>
    </location>
</feature>
<dbReference type="GeneID" id="5432126"/>
<feature type="region of interest" description="Disordered" evidence="1">
    <location>
        <begin position="109"/>
        <end position="154"/>
    </location>
</feature>
<feature type="compositionally biased region" description="Low complexity" evidence="1">
    <location>
        <begin position="127"/>
        <end position="136"/>
    </location>
</feature>
<proteinExistence type="predicted"/>
<keyword evidence="3" id="KW-1185">Reference proteome</keyword>
<evidence type="ECO:0000313" key="2">
    <source>
        <dbReference type="EMBL" id="ATZ53510.1"/>
    </source>
</evidence>
<evidence type="ECO:0000313" key="3">
    <source>
        <dbReference type="Proteomes" id="UP000001798"/>
    </source>
</evidence>
<organism evidence="2 3">
    <name type="scientific">Botryotinia fuckeliana (strain B05.10)</name>
    <name type="common">Noble rot fungus</name>
    <name type="synonym">Botrytis cinerea</name>
    <dbReference type="NCBI Taxonomy" id="332648"/>
    <lineage>
        <taxon>Eukaryota</taxon>
        <taxon>Fungi</taxon>
        <taxon>Dikarya</taxon>
        <taxon>Ascomycota</taxon>
        <taxon>Pezizomycotina</taxon>
        <taxon>Leotiomycetes</taxon>
        <taxon>Helotiales</taxon>
        <taxon>Sclerotiniaceae</taxon>
        <taxon>Botrytis</taxon>
    </lineage>
</organism>
<accession>A0A384JSL2</accession>
<reference evidence="2 3" key="2">
    <citation type="journal article" date="2012" name="Eukaryot. Cell">
        <title>Genome update of Botrytis cinerea strains B05.10 and T4.</title>
        <authorList>
            <person name="Staats M."/>
            <person name="van Kan J.A."/>
        </authorList>
    </citation>
    <scope>NUCLEOTIDE SEQUENCE [LARGE SCALE GENOMIC DNA]</scope>
    <source>
        <strain evidence="2 3">B05.10</strain>
    </source>
</reference>
<dbReference type="RefSeq" id="XP_001551616.2">
    <property type="nucleotide sequence ID" value="XM_001551566.2"/>
</dbReference>
<evidence type="ECO:0000256" key="1">
    <source>
        <dbReference type="SAM" id="MobiDB-lite"/>
    </source>
</evidence>
<gene>
    <name evidence="2" type="ORF">BCIN_09g03500</name>
</gene>
<dbReference type="EMBL" id="CP009813">
    <property type="protein sequence ID" value="ATZ53510.1"/>
    <property type="molecule type" value="Genomic_DNA"/>
</dbReference>
<name>A0A384JSL2_BOTFB</name>
<reference evidence="2 3" key="1">
    <citation type="journal article" date="2011" name="PLoS Genet.">
        <title>Genomic analysis of the necrotrophic fungal pathogens Sclerotinia sclerotiorum and Botrytis cinerea.</title>
        <authorList>
            <person name="Amselem J."/>
            <person name="Cuomo C.A."/>
            <person name="van Kan J.A."/>
            <person name="Viaud M."/>
            <person name="Benito E.P."/>
            <person name="Couloux A."/>
            <person name="Coutinho P.M."/>
            <person name="de Vries R.P."/>
            <person name="Dyer P.S."/>
            <person name="Fillinger S."/>
            <person name="Fournier E."/>
            <person name="Gout L."/>
            <person name="Hahn M."/>
            <person name="Kohn L."/>
            <person name="Lapalu N."/>
            <person name="Plummer K.M."/>
            <person name="Pradier J.M."/>
            <person name="Quevillon E."/>
            <person name="Sharon A."/>
            <person name="Simon A."/>
            <person name="ten Have A."/>
            <person name="Tudzynski B."/>
            <person name="Tudzynski P."/>
            <person name="Wincker P."/>
            <person name="Andrew M."/>
            <person name="Anthouard V."/>
            <person name="Beever R.E."/>
            <person name="Beffa R."/>
            <person name="Benoit I."/>
            <person name="Bouzid O."/>
            <person name="Brault B."/>
            <person name="Chen Z."/>
            <person name="Choquer M."/>
            <person name="Collemare J."/>
            <person name="Cotton P."/>
            <person name="Danchin E.G."/>
            <person name="Da Silva C."/>
            <person name="Gautier A."/>
            <person name="Giraud C."/>
            <person name="Giraud T."/>
            <person name="Gonzalez C."/>
            <person name="Grossetete S."/>
            <person name="Guldener U."/>
            <person name="Henrissat B."/>
            <person name="Howlett B.J."/>
            <person name="Kodira C."/>
            <person name="Kretschmer M."/>
            <person name="Lappartient A."/>
            <person name="Leroch M."/>
            <person name="Levis C."/>
            <person name="Mauceli E."/>
            <person name="Neuveglise C."/>
            <person name="Oeser B."/>
            <person name="Pearson M."/>
            <person name="Poulain J."/>
            <person name="Poussereau N."/>
            <person name="Quesneville H."/>
            <person name="Rascle C."/>
            <person name="Schumacher J."/>
            <person name="Segurens B."/>
            <person name="Sexton A."/>
            <person name="Silva E."/>
            <person name="Sirven C."/>
            <person name="Soanes D.M."/>
            <person name="Talbot N.J."/>
            <person name="Templeton M."/>
            <person name="Yandava C."/>
            <person name="Yarden O."/>
            <person name="Zeng Q."/>
            <person name="Rollins J.A."/>
            <person name="Lebrun M.H."/>
            <person name="Dickman M."/>
        </authorList>
    </citation>
    <scope>NUCLEOTIDE SEQUENCE [LARGE SCALE GENOMIC DNA]</scope>
    <source>
        <strain evidence="2 3">B05.10</strain>
    </source>
</reference>
<dbReference type="VEuPathDB" id="FungiDB:Bcin09g03500"/>
<feature type="compositionally biased region" description="Acidic residues" evidence="1">
    <location>
        <begin position="111"/>
        <end position="121"/>
    </location>
</feature>